<dbReference type="OrthoDB" id="4556966at2"/>
<comment type="caution">
    <text evidence="1">The sequence shown here is derived from an EMBL/GenBank/DDBJ whole genome shotgun (WGS) entry which is preliminary data.</text>
</comment>
<proteinExistence type="predicted"/>
<dbReference type="Pfam" id="PF20213">
    <property type="entry name" value="DUF6573"/>
    <property type="match status" value="1"/>
</dbReference>
<keyword evidence="2" id="KW-1185">Reference proteome</keyword>
<accession>A0A2G1W7V2</accession>
<dbReference type="Proteomes" id="UP000225740">
    <property type="component" value="Unassembled WGS sequence"/>
</dbReference>
<organism evidence="1 2">
    <name type="scientific">Rhodopirellula bahusiensis</name>
    <dbReference type="NCBI Taxonomy" id="2014065"/>
    <lineage>
        <taxon>Bacteria</taxon>
        <taxon>Pseudomonadati</taxon>
        <taxon>Planctomycetota</taxon>
        <taxon>Planctomycetia</taxon>
        <taxon>Pirellulales</taxon>
        <taxon>Pirellulaceae</taxon>
        <taxon>Rhodopirellula</taxon>
    </lineage>
</organism>
<protein>
    <submittedName>
        <fullName evidence="1">Uncharacterized protein</fullName>
    </submittedName>
</protein>
<evidence type="ECO:0000313" key="1">
    <source>
        <dbReference type="EMBL" id="PHQ35117.1"/>
    </source>
</evidence>
<sequence>MNYIFVYTREQAIADGVLIDVTKTAKEAGLSLHTVVTDAVWAEYVRVPDGITCQDESGRLWDILWMLRYAILQSKNAEPQMMFELYVANEEGKPAELVKLKAIVGPGDDERPVLTILLPNED</sequence>
<dbReference type="GeneID" id="90608844"/>
<reference evidence="1 2" key="1">
    <citation type="submission" date="2017-06" db="EMBL/GenBank/DDBJ databases">
        <title>Description of Rhodopirellula bahusiensis sp. nov.</title>
        <authorList>
            <person name="Kizina J."/>
            <person name="Harder J."/>
        </authorList>
    </citation>
    <scope>NUCLEOTIDE SEQUENCE [LARGE SCALE GENOMIC DNA]</scope>
    <source>
        <strain evidence="1 2">SWK21</strain>
    </source>
</reference>
<gene>
    <name evidence="1" type="ORF">CEE69_11915</name>
</gene>
<evidence type="ECO:0000313" key="2">
    <source>
        <dbReference type="Proteomes" id="UP000225740"/>
    </source>
</evidence>
<dbReference type="InterPro" id="IPR046480">
    <property type="entry name" value="DUF6573"/>
</dbReference>
<name>A0A2G1W7V2_9BACT</name>
<dbReference type="AlphaFoldDB" id="A0A2G1W7V2"/>
<dbReference type="RefSeq" id="WP_099260877.1">
    <property type="nucleotide sequence ID" value="NZ_NIZW01000008.1"/>
</dbReference>
<dbReference type="EMBL" id="NIZW01000008">
    <property type="protein sequence ID" value="PHQ35117.1"/>
    <property type="molecule type" value="Genomic_DNA"/>
</dbReference>